<keyword evidence="2" id="KW-1185">Reference proteome</keyword>
<accession>A0A3S3N5F7</accession>
<gene>
    <name evidence="1" type="ORF">CKAN_02191100</name>
</gene>
<dbReference type="AlphaFoldDB" id="A0A3S3N5F7"/>
<comment type="caution">
    <text evidence="1">The sequence shown here is derived from an EMBL/GenBank/DDBJ whole genome shotgun (WGS) entry which is preliminary data.</text>
</comment>
<organism evidence="1 2">
    <name type="scientific">Cinnamomum micranthum f. kanehirae</name>
    <dbReference type="NCBI Taxonomy" id="337451"/>
    <lineage>
        <taxon>Eukaryota</taxon>
        <taxon>Viridiplantae</taxon>
        <taxon>Streptophyta</taxon>
        <taxon>Embryophyta</taxon>
        <taxon>Tracheophyta</taxon>
        <taxon>Spermatophyta</taxon>
        <taxon>Magnoliopsida</taxon>
        <taxon>Magnoliidae</taxon>
        <taxon>Laurales</taxon>
        <taxon>Lauraceae</taxon>
        <taxon>Cinnamomum</taxon>
    </lineage>
</organism>
<protein>
    <submittedName>
        <fullName evidence="1">Uncharacterized protein</fullName>
    </submittedName>
</protein>
<dbReference type="Proteomes" id="UP000283530">
    <property type="component" value="Unassembled WGS sequence"/>
</dbReference>
<evidence type="ECO:0000313" key="2">
    <source>
        <dbReference type="Proteomes" id="UP000283530"/>
    </source>
</evidence>
<name>A0A3S3N5F7_9MAGN</name>
<dbReference type="EMBL" id="QPKB01000009">
    <property type="protein sequence ID" value="RWR92692.1"/>
    <property type="molecule type" value="Genomic_DNA"/>
</dbReference>
<evidence type="ECO:0000313" key="1">
    <source>
        <dbReference type="EMBL" id="RWR92692.1"/>
    </source>
</evidence>
<proteinExistence type="predicted"/>
<reference evidence="1 2" key="1">
    <citation type="journal article" date="2019" name="Nat. Plants">
        <title>Stout camphor tree genome fills gaps in understanding of flowering plant genome evolution.</title>
        <authorList>
            <person name="Chaw S.M."/>
            <person name="Liu Y.C."/>
            <person name="Wu Y.W."/>
            <person name="Wang H.Y."/>
            <person name="Lin C.I."/>
            <person name="Wu C.S."/>
            <person name="Ke H.M."/>
            <person name="Chang L.Y."/>
            <person name="Hsu C.Y."/>
            <person name="Yang H.T."/>
            <person name="Sudianto E."/>
            <person name="Hsu M.H."/>
            <person name="Wu K.P."/>
            <person name="Wang L.N."/>
            <person name="Leebens-Mack J.H."/>
            <person name="Tsai I.J."/>
        </authorList>
    </citation>
    <scope>NUCLEOTIDE SEQUENCE [LARGE SCALE GENOMIC DNA]</scope>
    <source>
        <strain evidence="2">cv. Chaw 1501</strain>
        <tissue evidence="1">Young leaves</tissue>
    </source>
</reference>
<sequence length="118" mass="13286">MFDTYFVSSVLVISSYHGQTLEQILKFTVQIHDKGRRMPGLVVGQNTSCQRVPLILKMVAIAASRKSRQSAWCCIQAGGGWTDCILMILKVQGWLHGDIAAAYFSRAWNTWNCIEMQC</sequence>